<evidence type="ECO:0000313" key="1">
    <source>
        <dbReference type="EMBL" id="GIX88916.1"/>
    </source>
</evidence>
<accession>A0AAV4NZE6</accession>
<name>A0AAV4NZE6_CAEEX</name>
<sequence length="97" mass="10889">MVSCLQNYNLRCLTATICKILERECRIIFWAFALSKLLSTCGITHNLHILIPALFTPPTISTGAILYSHSPSADFTISSSFSIFHVIWPHCLHHCSL</sequence>
<keyword evidence="2" id="KW-1185">Reference proteome</keyword>
<comment type="caution">
    <text evidence="1">The sequence shown here is derived from an EMBL/GenBank/DDBJ whole genome shotgun (WGS) entry which is preliminary data.</text>
</comment>
<gene>
    <name evidence="1" type="ORF">CEXT_434661</name>
</gene>
<reference evidence="1 2" key="1">
    <citation type="submission" date="2021-06" db="EMBL/GenBank/DDBJ databases">
        <title>Caerostris extrusa draft genome.</title>
        <authorList>
            <person name="Kono N."/>
            <person name="Arakawa K."/>
        </authorList>
    </citation>
    <scope>NUCLEOTIDE SEQUENCE [LARGE SCALE GENOMIC DNA]</scope>
</reference>
<dbReference type="Proteomes" id="UP001054945">
    <property type="component" value="Unassembled WGS sequence"/>
</dbReference>
<dbReference type="AlphaFoldDB" id="A0AAV4NZE6"/>
<proteinExistence type="predicted"/>
<protein>
    <submittedName>
        <fullName evidence="1">Uncharacterized protein</fullName>
    </submittedName>
</protein>
<organism evidence="1 2">
    <name type="scientific">Caerostris extrusa</name>
    <name type="common">Bark spider</name>
    <name type="synonym">Caerostris bankana</name>
    <dbReference type="NCBI Taxonomy" id="172846"/>
    <lineage>
        <taxon>Eukaryota</taxon>
        <taxon>Metazoa</taxon>
        <taxon>Ecdysozoa</taxon>
        <taxon>Arthropoda</taxon>
        <taxon>Chelicerata</taxon>
        <taxon>Arachnida</taxon>
        <taxon>Araneae</taxon>
        <taxon>Araneomorphae</taxon>
        <taxon>Entelegynae</taxon>
        <taxon>Araneoidea</taxon>
        <taxon>Araneidae</taxon>
        <taxon>Caerostris</taxon>
    </lineage>
</organism>
<dbReference type="EMBL" id="BPLR01003804">
    <property type="protein sequence ID" value="GIX88916.1"/>
    <property type="molecule type" value="Genomic_DNA"/>
</dbReference>
<evidence type="ECO:0000313" key="2">
    <source>
        <dbReference type="Proteomes" id="UP001054945"/>
    </source>
</evidence>